<evidence type="ECO:0000256" key="1">
    <source>
        <dbReference type="SAM" id="Phobius"/>
    </source>
</evidence>
<reference evidence="3" key="1">
    <citation type="journal article" date="2019" name="bioRxiv">
        <title>The Genome of the Zebra Mussel, Dreissena polymorpha: A Resource for Invasive Species Research.</title>
        <authorList>
            <person name="McCartney M.A."/>
            <person name="Auch B."/>
            <person name="Kono T."/>
            <person name="Mallez S."/>
            <person name="Zhang Y."/>
            <person name="Obille A."/>
            <person name="Becker A."/>
            <person name="Abrahante J.E."/>
            <person name="Garbe J."/>
            <person name="Badalamenti J.P."/>
            <person name="Herman A."/>
            <person name="Mangelson H."/>
            <person name="Liachko I."/>
            <person name="Sullivan S."/>
            <person name="Sone E.D."/>
            <person name="Koren S."/>
            <person name="Silverstein K.A.T."/>
            <person name="Beckman K.B."/>
            <person name="Gohl D.M."/>
        </authorList>
    </citation>
    <scope>NUCLEOTIDE SEQUENCE</scope>
    <source>
        <strain evidence="3">Duluth1</strain>
        <tissue evidence="3">Whole animal</tissue>
    </source>
</reference>
<sequence>MMFLLIICGLAILCLYVTSVECANVSLGQFTISSTECRSTEDIVFDFTNNDNDPKSRHTLATCLVSHKFCFLSPEYLNSSYVIWFTGFGAIFSVKNTFEIVQGKYLCCSAYSNNCVQLDISLCTNNTFKIDQGENNQEETDRNHECQISSLEMLLTIIPTVACVVLLAILVALLRRKWSSPLIDRKWRKRLMRSSNGDVKNTYEQVNECDEETTPLNEEVQNGVLRRDHSITCRNSRLDSRKDTMTQAILRLVIRTIHEHTFEHAIGMEAPINYGGILTVLKDVVKQTIEANRNTCDRVTQTALEKVLHITEEYIKKRDITTEDPVTCEVIQVILTLLEKEQDETNGANTTTRDGTALTALEIVIRNIEEGIKKRNIATDAYITFRVILTVLEYVDEETSGANKTTLDKLPDDRMDHYNEYHV</sequence>
<keyword evidence="1" id="KW-1133">Transmembrane helix</keyword>
<name>A0A9D4KYE8_DREPO</name>
<protein>
    <submittedName>
        <fullName evidence="3">Uncharacterized protein</fullName>
    </submittedName>
</protein>
<dbReference type="EMBL" id="JAIWYP010000003">
    <property type="protein sequence ID" value="KAH3847989.1"/>
    <property type="molecule type" value="Genomic_DNA"/>
</dbReference>
<organism evidence="3 4">
    <name type="scientific">Dreissena polymorpha</name>
    <name type="common">Zebra mussel</name>
    <name type="synonym">Mytilus polymorpha</name>
    <dbReference type="NCBI Taxonomy" id="45954"/>
    <lineage>
        <taxon>Eukaryota</taxon>
        <taxon>Metazoa</taxon>
        <taxon>Spiralia</taxon>
        <taxon>Lophotrochozoa</taxon>
        <taxon>Mollusca</taxon>
        <taxon>Bivalvia</taxon>
        <taxon>Autobranchia</taxon>
        <taxon>Heteroconchia</taxon>
        <taxon>Euheterodonta</taxon>
        <taxon>Imparidentia</taxon>
        <taxon>Neoheterodontei</taxon>
        <taxon>Myida</taxon>
        <taxon>Dreissenoidea</taxon>
        <taxon>Dreissenidae</taxon>
        <taxon>Dreissena</taxon>
    </lineage>
</organism>
<feature type="transmembrane region" description="Helical" evidence="1">
    <location>
        <begin position="153"/>
        <end position="174"/>
    </location>
</feature>
<reference evidence="3" key="2">
    <citation type="submission" date="2020-11" db="EMBL/GenBank/DDBJ databases">
        <authorList>
            <person name="McCartney M.A."/>
            <person name="Auch B."/>
            <person name="Kono T."/>
            <person name="Mallez S."/>
            <person name="Becker A."/>
            <person name="Gohl D.M."/>
            <person name="Silverstein K.A.T."/>
            <person name="Koren S."/>
            <person name="Bechman K.B."/>
            <person name="Herman A."/>
            <person name="Abrahante J.E."/>
            <person name="Garbe J."/>
        </authorList>
    </citation>
    <scope>NUCLEOTIDE SEQUENCE</scope>
    <source>
        <strain evidence="3">Duluth1</strain>
        <tissue evidence="3">Whole animal</tissue>
    </source>
</reference>
<feature type="signal peptide" evidence="2">
    <location>
        <begin position="1"/>
        <end position="22"/>
    </location>
</feature>
<dbReference type="Proteomes" id="UP000828390">
    <property type="component" value="Unassembled WGS sequence"/>
</dbReference>
<feature type="chain" id="PRO_5039731699" evidence="2">
    <location>
        <begin position="23"/>
        <end position="423"/>
    </location>
</feature>
<accession>A0A9D4KYE8</accession>
<evidence type="ECO:0000256" key="2">
    <source>
        <dbReference type="SAM" id="SignalP"/>
    </source>
</evidence>
<proteinExistence type="predicted"/>
<evidence type="ECO:0000313" key="4">
    <source>
        <dbReference type="Proteomes" id="UP000828390"/>
    </source>
</evidence>
<keyword evidence="1" id="KW-0472">Membrane</keyword>
<gene>
    <name evidence="3" type="ORF">DPMN_090325</name>
</gene>
<keyword evidence="2" id="KW-0732">Signal</keyword>
<dbReference type="AlphaFoldDB" id="A0A9D4KYE8"/>
<keyword evidence="4" id="KW-1185">Reference proteome</keyword>
<evidence type="ECO:0000313" key="3">
    <source>
        <dbReference type="EMBL" id="KAH3847989.1"/>
    </source>
</evidence>
<keyword evidence="1" id="KW-0812">Transmembrane</keyword>
<comment type="caution">
    <text evidence="3">The sequence shown here is derived from an EMBL/GenBank/DDBJ whole genome shotgun (WGS) entry which is preliminary data.</text>
</comment>